<dbReference type="Proteomes" id="UP000680805">
    <property type="component" value="Chromosome"/>
</dbReference>
<keyword evidence="1" id="KW-0732">Signal</keyword>
<protein>
    <submittedName>
        <fullName evidence="2">Uncharacterized protein</fullName>
    </submittedName>
</protein>
<feature type="chain" id="PRO_5037240726" evidence="1">
    <location>
        <begin position="21"/>
        <end position="146"/>
    </location>
</feature>
<organism evidence="2 3">
    <name type="scientific">Bradyrhizobium sediminis</name>
    <dbReference type="NCBI Taxonomy" id="2840469"/>
    <lineage>
        <taxon>Bacteria</taxon>
        <taxon>Pseudomonadati</taxon>
        <taxon>Pseudomonadota</taxon>
        <taxon>Alphaproteobacteria</taxon>
        <taxon>Hyphomicrobiales</taxon>
        <taxon>Nitrobacteraceae</taxon>
        <taxon>Bradyrhizobium</taxon>
    </lineage>
</organism>
<evidence type="ECO:0000313" key="3">
    <source>
        <dbReference type="Proteomes" id="UP000680805"/>
    </source>
</evidence>
<accession>A0A975NUB1</accession>
<reference evidence="2" key="1">
    <citation type="submission" date="2021-06" db="EMBL/GenBank/DDBJ databases">
        <title>Bradyrhizobium sp. S2-11-2 Genome sequencing.</title>
        <authorList>
            <person name="Jin L."/>
        </authorList>
    </citation>
    <scope>NUCLEOTIDE SEQUENCE</scope>
    <source>
        <strain evidence="2">S2-11-2</strain>
    </source>
</reference>
<dbReference type="KEGG" id="bsei:KMZ68_08140"/>
<evidence type="ECO:0000256" key="1">
    <source>
        <dbReference type="SAM" id="SignalP"/>
    </source>
</evidence>
<dbReference type="EMBL" id="CP076135">
    <property type="protein sequence ID" value="QWG20796.1"/>
    <property type="molecule type" value="Genomic_DNA"/>
</dbReference>
<sequence length="146" mass="15605">MAGLALALAFSLTLARDASAETVAQTASKWGLIGSWALDCSLAPDKGKGAVLAYEVAPGGRVVHRRNFGDVKDENQVVGAAVSSNGMLNLRVSFPGLKETREYGMMKQPDGTIRAMYNRNAKEEYTIKDGNFTSNGNPSPAQHKCK</sequence>
<dbReference type="AlphaFoldDB" id="A0A975NUB1"/>
<proteinExistence type="predicted"/>
<feature type="signal peptide" evidence="1">
    <location>
        <begin position="1"/>
        <end position="20"/>
    </location>
</feature>
<gene>
    <name evidence="2" type="ORF">KMZ68_08140</name>
</gene>
<evidence type="ECO:0000313" key="2">
    <source>
        <dbReference type="EMBL" id="QWG20796.1"/>
    </source>
</evidence>
<name>A0A975NUB1_9BRAD</name>